<evidence type="ECO:0000313" key="4">
    <source>
        <dbReference type="Proteomes" id="UP000831327"/>
    </source>
</evidence>
<protein>
    <submittedName>
        <fullName evidence="3">Uncharacterized protein</fullName>
    </submittedName>
</protein>
<keyword evidence="4" id="KW-1185">Reference proteome</keyword>
<accession>A0ABN6P194</accession>
<proteinExistence type="predicted"/>
<organism evidence="3 4">
    <name type="scientific">Roseomonas fluvialis</name>
    <dbReference type="NCBI Taxonomy" id="1750527"/>
    <lineage>
        <taxon>Bacteria</taxon>
        <taxon>Pseudomonadati</taxon>
        <taxon>Pseudomonadota</taxon>
        <taxon>Alphaproteobacteria</taxon>
        <taxon>Acetobacterales</taxon>
        <taxon>Roseomonadaceae</taxon>
        <taxon>Roseomonas</taxon>
    </lineage>
</organism>
<reference evidence="3 4" key="1">
    <citation type="journal article" date="2016" name="Microbes Environ.">
        <title>Phylogenetically diverse aerobic anoxygenic phototrophic bacteria isolated from epilithic biofilms in Tama river, Japan.</title>
        <authorList>
            <person name="Hirose S."/>
            <person name="Matsuura K."/>
            <person name="Haruta S."/>
        </authorList>
    </citation>
    <scope>NUCLEOTIDE SEQUENCE [LARGE SCALE GENOMIC DNA]</scope>
    <source>
        <strain evidence="3 4">S08</strain>
    </source>
</reference>
<gene>
    <name evidence="3" type="ORF">Rmf_13330</name>
</gene>
<keyword evidence="2" id="KW-0812">Transmembrane</keyword>
<evidence type="ECO:0000256" key="1">
    <source>
        <dbReference type="SAM" id="MobiDB-lite"/>
    </source>
</evidence>
<keyword evidence="2" id="KW-0472">Membrane</keyword>
<keyword evidence="2" id="KW-1133">Transmembrane helix</keyword>
<sequence>MAASGTGDDGRDGGALRQAPEPRPLDGGAVPVQSRPDDDILAFRPQKRASPLRVLALLGVSILVTAVLFRAVVEVLRAVLDP</sequence>
<feature type="transmembrane region" description="Helical" evidence="2">
    <location>
        <begin position="54"/>
        <end position="73"/>
    </location>
</feature>
<evidence type="ECO:0000256" key="2">
    <source>
        <dbReference type="SAM" id="Phobius"/>
    </source>
</evidence>
<dbReference type="Proteomes" id="UP000831327">
    <property type="component" value="Chromosome"/>
</dbReference>
<name>A0ABN6P194_9PROT</name>
<evidence type="ECO:0000313" key="3">
    <source>
        <dbReference type="EMBL" id="BDG71404.1"/>
    </source>
</evidence>
<dbReference type="RefSeq" id="WP_244458680.1">
    <property type="nucleotide sequence ID" value="NZ_AP025637.1"/>
</dbReference>
<feature type="region of interest" description="Disordered" evidence="1">
    <location>
        <begin position="1"/>
        <end position="36"/>
    </location>
</feature>
<dbReference type="EMBL" id="AP025637">
    <property type="protein sequence ID" value="BDG71404.1"/>
    <property type="molecule type" value="Genomic_DNA"/>
</dbReference>